<sequence>MMASWEESKNSLVGSNIEFVSIPDGLGPEEDRSDLKKLIVAISSSMPAMLERLIEDFVRVNGNYSRISCIVVDVSMGWALEIASELGIRRAALSTFSATMFALQYSLRKMVDDGIIDCNGMPIQKRPFRLSPSMSIMHTDQIFWSKVGDFDCNKVSFDYMKRFTQAFDLAEWWLCNTTYELEPKSLSFLPKLLPIGPYMGSSHSTRSLGQFWEEDLSCLN</sequence>
<keyword evidence="2" id="KW-1185">Reference proteome</keyword>
<dbReference type="EMBL" id="CM039428">
    <property type="protein sequence ID" value="KAI4352476.1"/>
    <property type="molecule type" value="Genomic_DNA"/>
</dbReference>
<evidence type="ECO:0000313" key="2">
    <source>
        <dbReference type="Proteomes" id="UP000828941"/>
    </source>
</evidence>
<name>A0ACB9PVC9_BAUVA</name>
<protein>
    <submittedName>
        <fullName evidence="1">Uncharacterized protein</fullName>
    </submittedName>
</protein>
<comment type="caution">
    <text evidence="1">The sequence shown here is derived from an EMBL/GenBank/DDBJ whole genome shotgun (WGS) entry which is preliminary data.</text>
</comment>
<dbReference type="Proteomes" id="UP000828941">
    <property type="component" value="Chromosome 3"/>
</dbReference>
<organism evidence="1 2">
    <name type="scientific">Bauhinia variegata</name>
    <name type="common">Purple orchid tree</name>
    <name type="synonym">Phanera variegata</name>
    <dbReference type="NCBI Taxonomy" id="167791"/>
    <lineage>
        <taxon>Eukaryota</taxon>
        <taxon>Viridiplantae</taxon>
        <taxon>Streptophyta</taxon>
        <taxon>Embryophyta</taxon>
        <taxon>Tracheophyta</taxon>
        <taxon>Spermatophyta</taxon>
        <taxon>Magnoliopsida</taxon>
        <taxon>eudicotyledons</taxon>
        <taxon>Gunneridae</taxon>
        <taxon>Pentapetalae</taxon>
        <taxon>rosids</taxon>
        <taxon>fabids</taxon>
        <taxon>Fabales</taxon>
        <taxon>Fabaceae</taxon>
        <taxon>Cercidoideae</taxon>
        <taxon>Cercideae</taxon>
        <taxon>Bauhiniinae</taxon>
        <taxon>Bauhinia</taxon>
    </lineage>
</organism>
<gene>
    <name evidence="1" type="ORF">L6164_006726</name>
</gene>
<accession>A0ACB9PVC9</accession>
<evidence type="ECO:0000313" key="1">
    <source>
        <dbReference type="EMBL" id="KAI4352476.1"/>
    </source>
</evidence>
<proteinExistence type="predicted"/>
<reference evidence="1 2" key="1">
    <citation type="journal article" date="2022" name="DNA Res.">
        <title>Chromosomal-level genome assembly of the orchid tree Bauhinia variegata (Leguminosae; Cercidoideae) supports the allotetraploid origin hypothesis of Bauhinia.</title>
        <authorList>
            <person name="Zhong Y."/>
            <person name="Chen Y."/>
            <person name="Zheng D."/>
            <person name="Pang J."/>
            <person name="Liu Y."/>
            <person name="Luo S."/>
            <person name="Meng S."/>
            <person name="Qian L."/>
            <person name="Wei D."/>
            <person name="Dai S."/>
            <person name="Zhou R."/>
        </authorList>
    </citation>
    <scope>NUCLEOTIDE SEQUENCE [LARGE SCALE GENOMIC DNA]</scope>
    <source>
        <strain evidence="1">BV-YZ2020</strain>
    </source>
</reference>